<dbReference type="EMBL" id="BGZK01001820">
    <property type="protein sequence ID" value="GBP86845.1"/>
    <property type="molecule type" value="Genomic_DNA"/>
</dbReference>
<reference evidence="1 2" key="1">
    <citation type="journal article" date="2019" name="Commun. Biol.">
        <title>The bagworm genome reveals a unique fibroin gene that provides high tensile strength.</title>
        <authorList>
            <person name="Kono N."/>
            <person name="Nakamura H."/>
            <person name="Ohtoshi R."/>
            <person name="Tomita M."/>
            <person name="Numata K."/>
            <person name="Arakawa K."/>
        </authorList>
    </citation>
    <scope>NUCLEOTIDE SEQUENCE [LARGE SCALE GENOMIC DNA]</scope>
</reference>
<comment type="caution">
    <text evidence="1">The sequence shown here is derived from an EMBL/GenBank/DDBJ whole genome shotgun (WGS) entry which is preliminary data.</text>
</comment>
<gene>
    <name evidence="1" type="ORF">EVAR_86719_1</name>
</gene>
<protein>
    <submittedName>
        <fullName evidence="1">Uncharacterized protein</fullName>
    </submittedName>
</protein>
<dbReference type="Proteomes" id="UP000299102">
    <property type="component" value="Unassembled WGS sequence"/>
</dbReference>
<evidence type="ECO:0000313" key="1">
    <source>
        <dbReference type="EMBL" id="GBP86845.1"/>
    </source>
</evidence>
<organism evidence="1 2">
    <name type="scientific">Eumeta variegata</name>
    <name type="common">Bagworm moth</name>
    <name type="synonym">Eumeta japonica</name>
    <dbReference type="NCBI Taxonomy" id="151549"/>
    <lineage>
        <taxon>Eukaryota</taxon>
        <taxon>Metazoa</taxon>
        <taxon>Ecdysozoa</taxon>
        <taxon>Arthropoda</taxon>
        <taxon>Hexapoda</taxon>
        <taxon>Insecta</taxon>
        <taxon>Pterygota</taxon>
        <taxon>Neoptera</taxon>
        <taxon>Endopterygota</taxon>
        <taxon>Lepidoptera</taxon>
        <taxon>Glossata</taxon>
        <taxon>Ditrysia</taxon>
        <taxon>Tineoidea</taxon>
        <taxon>Psychidae</taxon>
        <taxon>Oiketicinae</taxon>
        <taxon>Eumeta</taxon>
    </lineage>
</organism>
<name>A0A4C1ZJZ8_EUMVA</name>
<sequence>MDASRLTKEIYYANVYGRVRRGRPTRTQTDLIEDILKKAEVRSTRNRRACMRIVMSVVKRKSYRRVSPHPGLPLFTMRTLLSIWSADFLRCGGDQMMDSVFFVSDFFIKPSFTRYVCSPKLASSSSSRTARPRSYD</sequence>
<evidence type="ECO:0000313" key="2">
    <source>
        <dbReference type="Proteomes" id="UP000299102"/>
    </source>
</evidence>
<dbReference type="AlphaFoldDB" id="A0A4C1ZJZ8"/>
<keyword evidence="2" id="KW-1185">Reference proteome</keyword>
<proteinExistence type="predicted"/>
<dbReference type="OrthoDB" id="425681at2759"/>
<accession>A0A4C1ZJZ8</accession>